<keyword evidence="3" id="KW-0238">DNA-binding</keyword>
<gene>
    <name evidence="6" type="primary">ccpA_5</name>
    <name evidence="6" type="ORF">SAMEA4412692_01893</name>
</gene>
<name>A0A239SY98_9STRE</name>
<dbReference type="GO" id="GO:0003700">
    <property type="term" value="F:DNA-binding transcription factor activity"/>
    <property type="evidence" value="ECO:0007669"/>
    <property type="project" value="TreeGrafter"/>
</dbReference>
<dbReference type="eggNOG" id="COG1609">
    <property type="taxonomic scope" value="Bacteria"/>
</dbReference>
<dbReference type="CDD" id="cd06267">
    <property type="entry name" value="PBP1_LacI_sugar_binding-like"/>
    <property type="match status" value="1"/>
</dbReference>
<keyword evidence="1" id="KW-0678">Repressor</keyword>
<evidence type="ECO:0000256" key="3">
    <source>
        <dbReference type="ARBA" id="ARBA00023125"/>
    </source>
</evidence>
<dbReference type="Pfam" id="PF00356">
    <property type="entry name" value="LacI"/>
    <property type="match status" value="1"/>
</dbReference>
<evidence type="ECO:0000256" key="4">
    <source>
        <dbReference type="ARBA" id="ARBA00023163"/>
    </source>
</evidence>
<dbReference type="PANTHER" id="PTHR30146:SF148">
    <property type="entry name" value="HTH-TYPE TRANSCRIPTIONAL REPRESSOR PURR-RELATED"/>
    <property type="match status" value="1"/>
</dbReference>
<evidence type="ECO:0000313" key="7">
    <source>
        <dbReference type="Proteomes" id="UP000215185"/>
    </source>
</evidence>
<evidence type="ECO:0000259" key="5">
    <source>
        <dbReference type="PROSITE" id="PS50932"/>
    </source>
</evidence>
<accession>A0A239SY98</accession>
<dbReference type="SMART" id="SM00354">
    <property type="entry name" value="HTH_LACI"/>
    <property type="match status" value="1"/>
</dbReference>
<sequence length="329" mass="36913">MKRVRLKDIAHLANVSETAVSLVLNHRPSRISDEKKNEIFEIAKQLNYQPNQVARSLVSQKSNMIGLVVPDITNPFFATLSKNIEKSLQQMGYLLIIANSDNSSRKESELVRSLVNHQVEGLLICPSNEDISSISDTLQLLKQLSVPFLIIDRIFEGDDSMSQISFDNEQGGFLATRYLIDQGCKSIACITGNLNSYNARKRLDGYKSALKEAGLPYEENWIQEGDYSFSSGKILGARLLEYDIDGVFACNDLMAYGFLNSCRSKDIHLKIPVVGYDNLEISNMFDIHIPSIAQDTDLLSKKCCEKIVQAINQSAHPHIELIPPRIIKF</sequence>
<dbReference type="InterPro" id="IPR028082">
    <property type="entry name" value="Peripla_BP_I"/>
</dbReference>
<keyword evidence="4" id="KW-0804">Transcription</keyword>
<keyword evidence="7" id="KW-1185">Reference proteome</keyword>
<dbReference type="InterPro" id="IPR001761">
    <property type="entry name" value="Peripla_BP/Lac1_sug-bd_dom"/>
</dbReference>
<dbReference type="RefSeq" id="WP_018374037.1">
    <property type="nucleotide sequence ID" value="NZ_LT906439.1"/>
</dbReference>
<dbReference type="SUPFAM" id="SSF53822">
    <property type="entry name" value="Periplasmic binding protein-like I"/>
    <property type="match status" value="1"/>
</dbReference>
<proteinExistence type="predicted"/>
<evidence type="ECO:0000313" key="6">
    <source>
        <dbReference type="EMBL" id="SNU90505.1"/>
    </source>
</evidence>
<dbReference type="Gene3D" id="3.40.50.2300">
    <property type="match status" value="2"/>
</dbReference>
<dbReference type="Pfam" id="PF00532">
    <property type="entry name" value="Peripla_BP_1"/>
    <property type="match status" value="1"/>
</dbReference>
<dbReference type="KEGG" id="smen:SAMEA4412692_1893"/>
<dbReference type="InterPro" id="IPR000843">
    <property type="entry name" value="HTH_LacI"/>
</dbReference>
<dbReference type="AlphaFoldDB" id="A0A239SY98"/>
<protein>
    <submittedName>
        <fullName evidence="6">Repressor protein</fullName>
    </submittedName>
</protein>
<dbReference type="GO" id="GO:0000976">
    <property type="term" value="F:transcription cis-regulatory region binding"/>
    <property type="evidence" value="ECO:0007669"/>
    <property type="project" value="TreeGrafter"/>
</dbReference>
<dbReference type="InterPro" id="IPR010982">
    <property type="entry name" value="Lambda_DNA-bd_dom_sf"/>
</dbReference>
<dbReference type="SUPFAM" id="SSF47413">
    <property type="entry name" value="lambda repressor-like DNA-binding domains"/>
    <property type="match status" value="1"/>
</dbReference>
<dbReference type="Gene3D" id="1.10.260.40">
    <property type="entry name" value="lambda repressor-like DNA-binding domains"/>
    <property type="match status" value="1"/>
</dbReference>
<evidence type="ECO:0000256" key="1">
    <source>
        <dbReference type="ARBA" id="ARBA00022491"/>
    </source>
</evidence>
<feature type="domain" description="HTH lacI-type" evidence="5">
    <location>
        <begin position="4"/>
        <end position="59"/>
    </location>
</feature>
<dbReference type="Proteomes" id="UP000215185">
    <property type="component" value="Chromosome 1"/>
</dbReference>
<dbReference type="PANTHER" id="PTHR30146">
    <property type="entry name" value="LACI-RELATED TRANSCRIPTIONAL REPRESSOR"/>
    <property type="match status" value="1"/>
</dbReference>
<dbReference type="STRING" id="1123308.GCA_000380085_01492"/>
<evidence type="ECO:0000256" key="2">
    <source>
        <dbReference type="ARBA" id="ARBA00023015"/>
    </source>
</evidence>
<organism evidence="6 7">
    <name type="scientific">Streptococcus merionis</name>
    <dbReference type="NCBI Taxonomy" id="400065"/>
    <lineage>
        <taxon>Bacteria</taxon>
        <taxon>Bacillati</taxon>
        <taxon>Bacillota</taxon>
        <taxon>Bacilli</taxon>
        <taxon>Lactobacillales</taxon>
        <taxon>Streptococcaceae</taxon>
        <taxon>Streptococcus</taxon>
    </lineage>
</organism>
<dbReference type="CDD" id="cd01392">
    <property type="entry name" value="HTH_LacI"/>
    <property type="match status" value="1"/>
</dbReference>
<keyword evidence="2" id="KW-0805">Transcription regulation</keyword>
<reference evidence="6 7" key="1">
    <citation type="submission" date="2017-06" db="EMBL/GenBank/DDBJ databases">
        <authorList>
            <consortium name="Pathogen Informatics"/>
        </authorList>
    </citation>
    <scope>NUCLEOTIDE SEQUENCE [LARGE SCALE GENOMIC DNA]</scope>
    <source>
        <strain evidence="6 7">NCTC13788</strain>
    </source>
</reference>
<dbReference type="PROSITE" id="PS50932">
    <property type="entry name" value="HTH_LACI_2"/>
    <property type="match status" value="1"/>
</dbReference>
<dbReference type="OrthoDB" id="9788209at2"/>
<dbReference type="EMBL" id="LT906439">
    <property type="protein sequence ID" value="SNU90505.1"/>
    <property type="molecule type" value="Genomic_DNA"/>
</dbReference>